<reference evidence="2" key="1">
    <citation type="journal article" date="2019" name="Int. J. Syst. Evol. Microbiol.">
        <title>The Global Catalogue of Microorganisms (GCM) 10K type strain sequencing project: providing services to taxonomists for standard genome sequencing and annotation.</title>
        <authorList>
            <consortium name="The Broad Institute Genomics Platform"/>
            <consortium name="The Broad Institute Genome Sequencing Center for Infectious Disease"/>
            <person name="Wu L."/>
            <person name="Ma J."/>
        </authorList>
    </citation>
    <scope>NUCLEOTIDE SEQUENCE [LARGE SCALE GENOMIC DNA]</scope>
    <source>
        <strain evidence="2">CCUG 60529</strain>
    </source>
</reference>
<dbReference type="Gene3D" id="3.80.10.10">
    <property type="entry name" value="Ribonuclease Inhibitor"/>
    <property type="match status" value="1"/>
</dbReference>
<sequence>MKLTDKEIELGFWNKYSREPKWLNSENPKVYSEKNLGLNLSETNKANDLKKWISILPNLAKTEYLWTYHKVNQETFDIICRIPNLKGLNIKWSGIKKLDSLSGLSKLENLYIGSSSEITDISPISKLPSLRTLETENFKSVKDFSVLSNMTYLTGLGLNGGMYSTLKLDTLKPIENLVNLEYLQLISTQISDKSIEPLLNLKKLKSLRLANKWSESDFELLRQNLLNLKYGNVVPDKNAKRLLKIFGK</sequence>
<evidence type="ECO:0000313" key="1">
    <source>
        <dbReference type="EMBL" id="MFD0837388.1"/>
    </source>
</evidence>
<organism evidence="1 2">
    <name type="scientific">Mariniflexile aquimaris</name>
    <dbReference type="NCBI Taxonomy" id="881009"/>
    <lineage>
        <taxon>Bacteria</taxon>
        <taxon>Pseudomonadati</taxon>
        <taxon>Bacteroidota</taxon>
        <taxon>Flavobacteriia</taxon>
        <taxon>Flavobacteriales</taxon>
        <taxon>Flavobacteriaceae</taxon>
        <taxon>Mariniflexile</taxon>
    </lineage>
</organism>
<dbReference type="InterPro" id="IPR032675">
    <property type="entry name" value="LRR_dom_sf"/>
</dbReference>
<accession>A0ABW3BX60</accession>
<dbReference type="SUPFAM" id="SSF52058">
    <property type="entry name" value="L domain-like"/>
    <property type="match status" value="1"/>
</dbReference>
<evidence type="ECO:0000313" key="2">
    <source>
        <dbReference type="Proteomes" id="UP001597011"/>
    </source>
</evidence>
<name>A0ABW3BX60_9FLAO</name>
<dbReference type="RefSeq" id="WP_379944083.1">
    <property type="nucleotide sequence ID" value="NZ_JBHTIB010000036.1"/>
</dbReference>
<comment type="caution">
    <text evidence="1">The sequence shown here is derived from an EMBL/GenBank/DDBJ whole genome shotgun (WGS) entry which is preliminary data.</text>
</comment>
<evidence type="ECO:0008006" key="3">
    <source>
        <dbReference type="Google" id="ProtNLM"/>
    </source>
</evidence>
<protein>
    <recommendedName>
        <fullName evidence="3">Leucine rich repeat (LRR) protein</fullName>
    </recommendedName>
</protein>
<dbReference type="EMBL" id="JBHTIB010000036">
    <property type="protein sequence ID" value="MFD0837388.1"/>
    <property type="molecule type" value="Genomic_DNA"/>
</dbReference>
<proteinExistence type="predicted"/>
<keyword evidence="2" id="KW-1185">Reference proteome</keyword>
<dbReference type="Proteomes" id="UP001597011">
    <property type="component" value="Unassembled WGS sequence"/>
</dbReference>
<gene>
    <name evidence="1" type="ORF">ACFQ0I_16535</name>
</gene>